<protein>
    <submittedName>
        <fullName evidence="2">TolB protein</fullName>
    </submittedName>
</protein>
<evidence type="ECO:0000313" key="2">
    <source>
        <dbReference type="EMBL" id="SNS82580.1"/>
    </source>
</evidence>
<dbReference type="AlphaFoldDB" id="A0A239HML0"/>
<dbReference type="SUPFAM" id="SSF82171">
    <property type="entry name" value="DPP6 N-terminal domain-like"/>
    <property type="match status" value="1"/>
</dbReference>
<accession>A0A239HML0</accession>
<dbReference type="RefSeq" id="WP_089356136.1">
    <property type="nucleotide sequence ID" value="NZ_FZPD01000002.1"/>
</dbReference>
<name>A0A239HML0_EKHLU</name>
<evidence type="ECO:0000256" key="1">
    <source>
        <dbReference type="ARBA" id="ARBA00009820"/>
    </source>
</evidence>
<organism evidence="2 3">
    <name type="scientific">Ekhidna lutea</name>
    <dbReference type="NCBI Taxonomy" id="447679"/>
    <lineage>
        <taxon>Bacteria</taxon>
        <taxon>Pseudomonadati</taxon>
        <taxon>Bacteroidota</taxon>
        <taxon>Cytophagia</taxon>
        <taxon>Cytophagales</taxon>
        <taxon>Reichenbachiellaceae</taxon>
        <taxon>Ekhidna</taxon>
    </lineage>
</organism>
<dbReference type="PANTHER" id="PTHR36842:SF1">
    <property type="entry name" value="PROTEIN TOLB"/>
    <property type="match status" value="1"/>
</dbReference>
<reference evidence="2 3" key="1">
    <citation type="submission" date="2017-06" db="EMBL/GenBank/DDBJ databases">
        <authorList>
            <person name="Kim H.J."/>
            <person name="Triplett B.A."/>
        </authorList>
    </citation>
    <scope>NUCLEOTIDE SEQUENCE [LARGE SCALE GENOMIC DNA]</scope>
    <source>
        <strain evidence="2 3">DSM 19307</strain>
    </source>
</reference>
<sequence>MKKNNIYIVLLVLFGCQSPSNEEPETNNYRIAYNVWTDQQGDNYEVFSMKTDGSDAKNITNLLGVEWTYSAYGSDVLYISDKDTCARCYFLYSTDAYGTEHSKIGGPQLKDSWMSTRKGGEEIIVNPIVKGDSAFYIIDRQGALVQKVYTGLPYFSDPCFSPDGSEIVFRGSEKRFRPNIGYQDELYIVGVDGSNLRQLTYYPEGDTTADWYSYHAGPPFWEPNRNIITYHSKQQGGSYLFQINPDGSGLKKLTPDSITIGWHSWSPDGSMITFDANSGGREGKMNFDIFTMNYESGDITQVTTDTLFEQAPVFVEVK</sequence>
<evidence type="ECO:0000313" key="3">
    <source>
        <dbReference type="Proteomes" id="UP000198393"/>
    </source>
</evidence>
<dbReference type="OrthoDB" id="8432779at2"/>
<comment type="similarity">
    <text evidence="1">Belongs to the TolB family.</text>
</comment>
<dbReference type="Proteomes" id="UP000198393">
    <property type="component" value="Unassembled WGS sequence"/>
</dbReference>
<dbReference type="InterPro" id="IPR011042">
    <property type="entry name" value="6-blade_b-propeller_TolB-like"/>
</dbReference>
<gene>
    <name evidence="2" type="ORF">SAMN05421640_1399</name>
</gene>
<proteinExistence type="inferred from homology"/>
<dbReference type="Gene3D" id="2.120.10.30">
    <property type="entry name" value="TolB, C-terminal domain"/>
    <property type="match status" value="2"/>
</dbReference>
<keyword evidence="3" id="KW-1185">Reference proteome</keyword>
<dbReference type="PANTHER" id="PTHR36842">
    <property type="entry name" value="PROTEIN TOLB HOMOLOG"/>
    <property type="match status" value="1"/>
</dbReference>
<dbReference type="Pfam" id="PF07676">
    <property type="entry name" value="PD40"/>
    <property type="match status" value="1"/>
</dbReference>
<dbReference type="InterPro" id="IPR011659">
    <property type="entry name" value="WD40"/>
</dbReference>
<dbReference type="EMBL" id="FZPD01000002">
    <property type="protein sequence ID" value="SNS82580.1"/>
    <property type="molecule type" value="Genomic_DNA"/>
</dbReference>
<dbReference type="PROSITE" id="PS51257">
    <property type="entry name" value="PROKAR_LIPOPROTEIN"/>
    <property type="match status" value="1"/>
</dbReference>